<gene>
    <name evidence="2" type="ORF">L9F63_023344</name>
</gene>
<keyword evidence="1" id="KW-0812">Transmembrane</keyword>
<keyword evidence="3" id="KW-1185">Reference proteome</keyword>
<protein>
    <submittedName>
        <fullName evidence="2">Uncharacterized protein</fullName>
    </submittedName>
</protein>
<dbReference type="Proteomes" id="UP001233999">
    <property type="component" value="Unassembled WGS sequence"/>
</dbReference>
<accession>A0AAD7ZJH7</accession>
<name>A0AAD7ZJH7_DIPPU</name>
<reference evidence="2" key="2">
    <citation type="submission" date="2023-05" db="EMBL/GenBank/DDBJ databases">
        <authorList>
            <person name="Fouks B."/>
        </authorList>
    </citation>
    <scope>NUCLEOTIDE SEQUENCE</scope>
    <source>
        <strain evidence="2">Stay&amp;Tobe</strain>
        <tissue evidence="2">Testes</tissue>
    </source>
</reference>
<reference evidence="2" key="1">
    <citation type="journal article" date="2023" name="IScience">
        <title>Live-bearing cockroach genome reveals convergent evolutionary mechanisms linked to viviparity in insects and beyond.</title>
        <authorList>
            <person name="Fouks B."/>
            <person name="Harrison M.C."/>
            <person name="Mikhailova A.A."/>
            <person name="Marchal E."/>
            <person name="English S."/>
            <person name="Carruthers M."/>
            <person name="Jennings E.C."/>
            <person name="Chiamaka E.L."/>
            <person name="Frigard R.A."/>
            <person name="Pippel M."/>
            <person name="Attardo G.M."/>
            <person name="Benoit J.B."/>
            <person name="Bornberg-Bauer E."/>
            <person name="Tobe S.S."/>
        </authorList>
    </citation>
    <scope>NUCLEOTIDE SEQUENCE</scope>
    <source>
        <strain evidence="2">Stay&amp;Tobe</strain>
    </source>
</reference>
<comment type="caution">
    <text evidence="2">The sequence shown here is derived from an EMBL/GenBank/DDBJ whole genome shotgun (WGS) entry which is preliminary data.</text>
</comment>
<dbReference type="AlphaFoldDB" id="A0AAD7ZJH7"/>
<keyword evidence="1" id="KW-1133">Transmembrane helix</keyword>
<proteinExistence type="predicted"/>
<organism evidence="2 3">
    <name type="scientific">Diploptera punctata</name>
    <name type="common">Pacific beetle cockroach</name>
    <dbReference type="NCBI Taxonomy" id="6984"/>
    <lineage>
        <taxon>Eukaryota</taxon>
        <taxon>Metazoa</taxon>
        <taxon>Ecdysozoa</taxon>
        <taxon>Arthropoda</taxon>
        <taxon>Hexapoda</taxon>
        <taxon>Insecta</taxon>
        <taxon>Pterygota</taxon>
        <taxon>Neoptera</taxon>
        <taxon>Polyneoptera</taxon>
        <taxon>Dictyoptera</taxon>
        <taxon>Blattodea</taxon>
        <taxon>Blaberoidea</taxon>
        <taxon>Blaberidae</taxon>
        <taxon>Diplopterinae</taxon>
        <taxon>Diploptera</taxon>
    </lineage>
</organism>
<feature type="non-terminal residue" evidence="2">
    <location>
        <position position="1"/>
    </location>
</feature>
<evidence type="ECO:0000313" key="3">
    <source>
        <dbReference type="Proteomes" id="UP001233999"/>
    </source>
</evidence>
<evidence type="ECO:0000313" key="2">
    <source>
        <dbReference type="EMBL" id="KAJ9581475.1"/>
    </source>
</evidence>
<evidence type="ECO:0000256" key="1">
    <source>
        <dbReference type="SAM" id="Phobius"/>
    </source>
</evidence>
<dbReference type="EMBL" id="JASPKZ010007915">
    <property type="protein sequence ID" value="KAJ9581475.1"/>
    <property type="molecule type" value="Genomic_DNA"/>
</dbReference>
<feature type="transmembrane region" description="Helical" evidence="1">
    <location>
        <begin position="6"/>
        <end position="26"/>
    </location>
</feature>
<sequence length="50" mass="5537">RKLSISDFWVTLGIMPLSPGLLYVLLQGRRPVDSSLHGCKLEFTSEDTCG</sequence>
<keyword evidence="1" id="KW-0472">Membrane</keyword>
<feature type="non-terminal residue" evidence="2">
    <location>
        <position position="50"/>
    </location>
</feature>